<keyword evidence="5" id="KW-0560">Oxidoreductase</keyword>
<dbReference type="Gene3D" id="3.40.1260.10">
    <property type="entry name" value="DsrEFH-like"/>
    <property type="match status" value="1"/>
</dbReference>
<dbReference type="InterPro" id="IPR023753">
    <property type="entry name" value="FAD/NAD-binding_dom"/>
</dbReference>
<evidence type="ECO:0000259" key="7">
    <source>
        <dbReference type="PROSITE" id="PS50206"/>
    </source>
</evidence>
<dbReference type="InterPro" id="IPR036188">
    <property type="entry name" value="FAD/NAD-bd_sf"/>
</dbReference>
<dbReference type="InterPro" id="IPR001455">
    <property type="entry name" value="TusA-like"/>
</dbReference>
<evidence type="ECO:0000256" key="1">
    <source>
        <dbReference type="ARBA" id="ARBA00001974"/>
    </source>
</evidence>
<dbReference type="PANTHER" id="PTHR43429">
    <property type="entry name" value="PYRIDINE NUCLEOTIDE-DISULFIDE OXIDOREDUCTASE DOMAIN-CONTAINING"/>
    <property type="match status" value="1"/>
</dbReference>
<dbReference type="PANTHER" id="PTHR43429:SF1">
    <property type="entry name" value="NAD(P)H SULFUR OXIDOREDUCTASE (COA-DEPENDENT)"/>
    <property type="match status" value="1"/>
</dbReference>
<evidence type="ECO:0000256" key="6">
    <source>
        <dbReference type="ARBA" id="ARBA00023284"/>
    </source>
</evidence>
<dbReference type="PROSITE" id="PS01148">
    <property type="entry name" value="UPF0033"/>
    <property type="match status" value="1"/>
</dbReference>
<dbReference type="SUPFAM" id="SSF75169">
    <property type="entry name" value="DsrEFH-like"/>
    <property type="match status" value="1"/>
</dbReference>
<organism evidence="8 9">
    <name type="scientific">Rarobacter incanus</name>
    <dbReference type="NCBI Taxonomy" id="153494"/>
    <lineage>
        <taxon>Bacteria</taxon>
        <taxon>Bacillati</taxon>
        <taxon>Actinomycetota</taxon>
        <taxon>Actinomycetes</taxon>
        <taxon>Micrococcales</taxon>
        <taxon>Rarobacteraceae</taxon>
        <taxon>Rarobacter</taxon>
    </lineage>
</organism>
<dbReference type="Pfam" id="PF02852">
    <property type="entry name" value="Pyr_redox_dim"/>
    <property type="match status" value="1"/>
</dbReference>
<dbReference type="Proteomes" id="UP000316181">
    <property type="component" value="Unassembled WGS sequence"/>
</dbReference>
<dbReference type="PROSITE" id="PS00380">
    <property type="entry name" value="RHODANESE_1"/>
    <property type="match status" value="1"/>
</dbReference>
<dbReference type="Pfam" id="PF07992">
    <property type="entry name" value="Pyr_redox_2"/>
    <property type="match status" value="1"/>
</dbReference>
<dbReference type="PROSITE" id="PS50206">
    <property type="entry name" value="RHODANESE_3"/>
    <property type="match status" value="1"/>
</dbReference>
<dbReference type="PRINTS" id="PR00368">
    <property type="entry name" value="FADPNR"/>
</dbReference>
<comment type="caution">
    <text evidence="8">The sequence shown here is derived from an EMBL/GenBank/DDBJ whole genome shotgun (WGS) entry which is preliminary data.</text>
</comment>
<dbReference type="InterPro" id="IPR036868">
    <property type="entry name" value="TusA-like_sf"/>
</dbReference>
<proteinExistence type="inferred from homology"/>
<dbReference type="GO" id="GO:0004792">
    <property type="term" value="F:thiosulfate-cyanide sulfurtransferase activity"/>
    <property type="evidence" value="ECO:0007669"/>
    <property type="project" value="InterPro"/>
</dbReference>
<dbReference type="Pfam" id="PF00581">
    <property type="entry name" value="Rhodanese"/>
    <property type="match status" value="1"/>
</dbReference>
<dbReference type="InterPro" id="IPR050260">
    <property type="entry name" value="FAD-bd_OxRdtase"/>
</dbReference>
<dbReference type="InterPro" id="IPR032836">
    <property type="entry name" value="DsrE2-like"/>
</dbReference>
<keyword evidence="3" id="KW-0285">Flavoprotein</keyword>
<accession>A0A542SQV3</accession>
<evidence type="ECO:0000313" key="8">
    <source>
        <dbReference type="EMBL" id="TQK76982.1"/>
    </source>
</evidence>
<dbReference type="Gene3D" id="3.50.50.60">
    <property type="entry name" value="FAD/NAD(P)-binding domain"/>
    <property type="match status" value="2"/>
</dbReference>
<dbReference type="Pfam" id="PF01206">
    <property type="entry name" value="TusA"/>
    <property type="match status" value="1"/>
</dbReference>
<name>A0A542SQV3_9MICO</name>
<dbReference type="RefSeq" id="WP_142112626.1">
    <property type="nucleotide sequence ID" value="NZ_BAAATB010000004.1"/>
</dbReference>
<dbReference type="AlphaFoldDB" id="A0A542SQV3"/>
<evidence type="ECO:0000256" key="2">
    <source>
        <dbReference type="ARBA" id="ARBA00009130"/>
    </source>
</evidence>
<dbReference type="SMART" id="SM00450">
    <property type="entry name" value="RHOD"/>
    <property type="match status" value="1"/>
</dbReference>
<protein>
    <submittedName>
        <fullName evidence="8">NADPH-dependent 2,4-dienoyl-CoA reductase/sulfur reductase-like enzyme</fullName>
    </submittedName>
</protein>
<evidence type="ECO:0000256" key="3">
    <source>
        <dbReference type="ARBA" id="ARBA00022630"/>
    </source>
</evidence>
<sequence>MKIVVVGGVAAGASVAARARRLDEDAEIILFERGHHVSFANCGLPYHIGNVIKDRERLLVQTPESLRELLDIDARIAHEVTSIDPAAKTVTVKDVDTGEQYTEAYDALALCPGANAVHIPIPGIDAPQVRVLRRIGDMDKIKALVDRETEQAARGERGAMRAVVVGAGYIGLEMAESLHHRGVQVTVVEAADQILPPVDREIATPVMNHLRTRGIDVRVGASAAAIAQQADGSVKVELSTNAFIDADLVIMSVGVRPATELAKAAGLELGPHGGIKVDDHMRTSDPSIWAAGDAVETPHPVLPGTYLTPLAGPANRQGRIVADNICGRDSVYTFTQGTSVVKVFDMVAGGTGATERQLKAAGIAYRAAHVHPSGHAGYYPGTAMMHLKVLFDPETGRVLGGQASGFDGVDKRLDVLAMAVREKLTVFDLEEVELAYAPPFGSAKDPVNMAGFVASNTIRGDIKLWYPQEFPAATEGARIVDVRTPQEYELWHIPGAVNVPIGEFRERSRDWDKNVPVRLYCAVGFRSYLAERILDQRGFADARTLSGGANTFRAWHEVEMEGAAPQAPAVSYPAAGAAFAPKQEAGKLIELDCTGLACPGPIMKMSKAVDDLKPGDQISVTVSDPGFAHDGPAWAAANGHTVTGLTPQGAGYHMDLTVGGGPGGVGLVDNSGRDGMSFVVFSGDLDKVLAAFIIANGALAMGKPVRMFFTFWGLNALRKPGVKTADKSALDKLFGAMMPAGPGALKLSQMNMAGAGTAMIKKVMKDHDVAPLPQLIESAMERGAEMTACTMTMDLLGIRAAELVDGVKLGGVASFIAASDASASTLFI</sequence>
<dbReference type="Pfam" id="PF13686">
    <property type="entry name" value="DrsE_2"/>
    <property type="match status" value="1"/>
</dbReference>
<evidence type="ECO:0000313" key="9">
    <source>
        <dbReference type="Proteomes" id="UP000316181"/>
    </source>
</evidence>
<dbReference type="SUPFAM" id="SSF52821">
    <property type="entry name" value="Rhodanese/Cell cycle control phosphatase"/>
    <property type="match status" value="1"/>
</dbReference>
<dbReference type="PRINTS" id="PR00411">
    <property type="entry name" value="PNDRDTASEI"/>
</dbReference>
<dbReference type="Gene3D" id="3.40.250.10">
    <property type="entry name" value="Rhodanese-like domain"/>
    <property type="match status" value="1"/>
</dbReference>
<evidence type="ECO:0000256" key="5">
    <source>
        <dbReference type="ARBA" id="ARBA00023002"/>
    </source>
</evidence>
<comment type="similarity">
    <text evidence="2">Belongs to the class-III pyridine nucleotide-disulfide oxidoreductase family.</text>
</comment>
<dbReference type="InterPro" id="IPR036873">
    <property type="entry name" value="Rhodanese-like_dom_sf"/>
</dbReference>
<keyword evidence="4" id="KW-0274">FAD</keyword>
<dbReference type="InterPro" id="IPR001763">
    <property type="entry name" value="Rhodanese-like_dom"/>
</dbReference>
<gene>
    <name evidence="8" type="ORF">FB389_1690</name>
</gene>
<feature type="domain" description="Rhodanese" evidence="7">
    <location>
        <begin position="473"/>
        <end position="561"/>
    </location>
</feature>
<dbReference type="OrthoDB" id="9802028at2"/>
<evidence type="ECO:0000256" key="4">
    <source>
        <dbReference type="ARBA" id="ARBA00022827"/>
    </source>
</evidence>
<dbReference type="SUPFAM" id="SSF51905">
    <property type="entry name" value="FAD/NAD(P)-binding domain"/>
    <property type="match status" value="1"/>
</dbReference>
<dbReference type="SUPFAM" id="SSF64307">
    <property type="entry name" value="SirA-like"/>
    <property type="match status" value="1"/>
</dbReference>
<dbReference type="SUPFAM" id="SSF55424">
    <property type="entry name" value="FAD/NAD-linked reductases, dimerisation (C-terminal) domain"/>
    <property type="match status" value="1"/>
</dbReference>
<comment type="cofactor">
    <cofactor evidence="1">
        <name>FAD</name>
        <dbReference type="ChEBI" id="CHEBI:57692"/>
    </cofactor>
</comment>
<dbReference type="InterPro" id="IPR004099">
    <property type="entry name" value="Pyr_nucl-diS_OxRdtase_dimer"/>
</dbReference>
<reference evidence="8 9" key="1">
    <citation type="submission" date="2019-06" db="EMBL/GenBank/DDBJ databases">
        <title>Sequencing the genomes of 1000 actinobacteria strains.</title>
        <authorList>
            <person name="Klenk H.-P."/>
        </authorList>
    </citation>
    <scope>NUCLEOTIDE SEQUENCE [LARGE SCALE GENOMIC DNA]</scope>
    <source>
        <strain evidence="8 9">DSM 10596</strain>
    </source>
</reference>
<dbReference type="InterPro" id="IPR027396">
    <property type="entry name" value="DsrEFH-like"/>
</dbReference>
<dbReference type="InterPro" id="IPR016156">
    <property type="entry name" value="FAD/NAD-linked_Rdtase_dimer_sf"/>
</dbReference>
<dbReference type="Gene3D" id="3.30.110.40">
    <property type="entry name" value="TusA-like domain"/>
    <property type="match status" value="1"/>
</dbReference>
<keyword evidence="9" id="KW-1185">Reference proteome</keyword>
<dbReference type="EMBL" id="VFNV01000001">
    <property type="protein sequence ID" value="TQK76982.1"/>
    <property type="molecule type" value="Genomic_DNA"/>
</dbReference>
<dbReference type="InterPro" id="IPR001307">
    <property type="entry name" value="Thiosulphate_STrfase_CS"/>
</dbReference>
<keyword evidence="6" id="KW-0676">Redox-active center</keyword>
<dbReference type="GO" id="GO:0016491">
    <property type="term" value="F:oxidoreductase activity"/>
    <property type="evidence" value="ECO:0007669"/>
    <property type="project" value="UniProtKB-KW"/>
</dbReference>